<feature type="chain" id="PRO_5035478953" evidence="1">
    <location>
        <begin position="17"/>
        <end position="228"/>
    </location>
</feature>
<accession>A0A8K0X0N4</accession>
<evidence type="ECO:0000313" key="3">
    <source>
        <dbReference type="Proteomes" id="UP000813385"/>
    </source>
</evidence>
<sequence length="228" mass="24559">MKHVGVLLSLAAAAAGAAIGSRSLPESGPPLPMGEIGWEGSVIPGGPLVKIWGADLDDIEAKIKKDHPDFSMFLDVPNEADPVESSENPAVEAVDALEKRRNGNCDSRFGKADVGYYNDGVHNLRRINGNRCVARARTCIRTQCVRTSAIGLCNDNHHEITVQCTDIANMADTIRLHCGFSRWPLVCAPGRPCQILEHWTHGQEFANSGNWNVLAGSCGYFGGGERPV</sequence>
<comment type="caution">
    <text evidence="2">The sequence shown here is derived from an EMBL/GenBank/DDBJ whole genome shotgun (WGS) entry which is preliminary data.</text>
</comment>
<protein>
    <submittedName>
        <fullName evidence="2">Uncharacterized protein</fullName>
    </submittedName>
</protein>
<gene>
    <name evidence="2" type="ORF">B0T11DRAFT_356454</name>
</gene>
<evidence type="ECO:0000256" key="1">
    <source>
        <dbReference type="SAM" id="SignalP"/>
    </source>
</evidence>
<organism evidence="2 3">
    <name type="scientific">Plectosphaerella cucumerina</name>
    <dbReference type="NCBI Taxonomy" id="40658"/>
    <lineage>
        <taxon>Eukaryota</taxon>
        <taxon>Fungi</taxon>
        <taxon>Dikarya</taxon>
        <taxon>Ascomycota</taxon>
        <taxon>Pezizomycotina</taxon>
        <taxon>Sordariomycetes</taxon>
        <taxon>Hypocreomycetidae</taxon>
        <taxon>Glomerellales</taxon>
        <taxon>Plectosphaerellaceae</taxon>
        <taxon>Plectosphaerella</taxon>
    </lineage>
</organism>
<reference evidence="2" key="1">
    <citation type="journal article" date="2021" name="Nat. Commun.">
        <title>Genetic determinants of endophytism in the Arabidopsis root mycobiome.</title>
        <authorList>
            <person name="Mesny F."/>
            <person name="Miyauchi S."/>
            <person name="Thiergart T."/>
            <person name="Pickel B."/>
            <person name="Atanasova L."/>
            <person name="Karlsson M."/>
            <person name="Huettel B."/>
            <person name="Barry K.W."/>
            <person name="Haridas S."/>
            <person name="Chen C."/>
            <person name="Bauer D."/>
            <person name="Andreopoulos W."/>
            <person name="Pangilinan J."/>
            <person name="LaButti K."/>
            <person name="Riley R."/>
            <person name="Lipzen A."/>
            <person name="Clum A."/>
            <person name="Drula E."/>
            <person name="Henrissat B."/>
            <person name="Kohler A."/>
            <person name="Grigoriev I.V."/>
            <person name="Martin F.M."/>
            <person name="Hacquard S."/>
        </authorList>
    </citation>
    <scope>NUCLEOTIDE SEQUENCE</scope>
    <source>
        <strain evidence="2">MPI-CAGE-AT-0016</strain>
    </source>
</reference>
<keyword evidence="3" id="KW-1185">Reference proteome</keyword>
<dbReference type="Proteomes" id="UP000813385">
    <property type="component" value="Unassembled WGS sequence"/>
</dbReference>
<proteinExistence type="predicted"/>
<keyword evidence="1" id="KW-0732">Signal</keyword>
<name>A0A8K0X0N4_9PEZI</name>
<dbReference type="AlphaFoldDB" id="A0A8K0X0N4"/>
<dbReference type="EMBL" id="JAGPXD010000005">
    <property type="protein sequence ID" value="KAH7353391.1"/>
    <property type="molecule type" value="Genomic_DNA"/>
</dbReference>
<feature type="signal peptide" evidence="1">
    <location>
        <begin position="1"/>
        <end position="16"/>
    </location>
</feature>
<evidence type="ECO:0000313" key="2">
    <source>
        <dbReference type="EMBL" id="KAH7353391.1"/>
    </source>
</evidence>
<dbReference type="OrthoDB" id="3552888at2759"/>